<sequence>MNDEVDCLACLRTTHVCTVCDDFLLQKRVIQSTIIIQSTKQGAHDSCLEALNEPRFHRSPASRLQITATSPSCLCYYVSLEDTHHFTRLVPCPKRNMNSRHVYHSCVCLSACLPALLAGLLACSDLRDRGGEGSGIPGSLVRLQCHGLIQRGSWRGGLGLGTGFFVFYARISGCLCVLMC</sequence>
<name>A0A2T3A224_9PEZI</name>
<dbReference type="AlphaFoldDB" id="A0A2T3A224"/>
<proteinExistence type="predicted"/>
<feature type="transmembrane region" description="Helical" evidence="1">
    <location>
        <begin position="102"/>
        <end position="122"/>
    </location>
</feature>
<dbReference type="InParanoid" id="A0A2T3A224"/>
<evidence type="ECO:0000313" key="2">
    <source>
        <dbReference type="EMBL" id="PSR81457.1"/>
    </source>
</evidence>
<evidence type="ECO:0000313" key="3">
    <source>
        <dbReference type="Proteomes" id="UP000241462"/>
    </source>
</evidence>
<accession>A0A2T3A224</accession>
<protein>
    <submittedName>
        <fullName evidence="2">Uncharacterized protein</fullName>
    </submittedName>
</protein>
<feature type="transmembrane region" description="Helical" evidence="1">
    <location>
        <begin position="158"/>
        <end position="178"/>
    </location>
</feature>
<evidence type="ECO:0000256" key="1">
    <source>
        <dbReference type="SAM" id="Phobius"/>
    </source>
</evidence>
<keyword evidence="1" id="KW-0472">Membrane</keyword>
<dbReference type="Proteomes" id="UP000241462">
    <property type="component" value="Unassembled WGS sequence"/>
</dbReference>
<organism evidence="2 3">
    <name type="scientific">Coniella lustricola</name>
    <dbReference type="NCBI Taxonomy" id="2025994"/>
    <lineage>
        <taxon>Eukaryota</taxon>
        <taxon>Fungi</taxon>
        <taxon>Dikarya</taxon>
        <taxon>Ascomycota</taxon>
        <taxon>Pezizomycotina</taxon>
        <taxon>Sordariomycetes</taxon>
        <taxon>Sordariomycetidae</taxon>
        <taxon>Diaporthales</taxon>
        <taxon>Schizoparmaceae</taxon>
        <taxon>Coniella</taxon>
    </lineage>
</organism>
<keyword evidence="1" id="KW-1133">Transmembrane helix</keyword>
<keyword evidence="3" id="KW-1185">Reference proteome</keyword>
<keyword evidence="1" id="KW-0812">Transmembrane</keyword>
<gene>
    <name evidence="2" type="ORF">BD289DRAFT_439042</name>
</gene>
<reference evidence="2 3" key="1">
    <citation type="journal article" date="2018" name="Mycol. Prog.">
        <title>Coniella lustricola, a new species from submerged detritus.</title>
        <authorList>
            <person name="Raudabaugh D.B."/>
            <person name="Iturriaga T."/>
            <person name="Carver A."/>
            <person name="Mondo S."/>
            <person name="Pangilinan J."/>
            <person name="Lipzen A."/>
            <person name="He G."/>
            <person name="Amirebrahimi M."/>
            <person name="Grigoriev I.V."/>
            <person name="Miller A.N."/>
        </authorList>
    </citation>
    <scope>NUCLEOTIDE SEQUENCE [LARGE SCALE GENOMIC DNA]</scope>
    <source>
        <strain evidence="2 3">B22-T-1</strain>
    </source>
</reference>
<dbReference type="EMBL" id="KZ678502">
    <property type="protein sequence ID" value="PSR81457.1"/>
    <property type="molecule type" value="Genomic_DNA"/>
</dbReference>